<dbReference type="OrthoDB" id="8453938at2"/>
<gene>
    <name evidence="2" type="ORF">CEV32_1622</name>
</gene>
<organism evidence="2 3">
    <name type="scientific">Brucella rhizosphaerae</name>
    <dbReference type="NCBI Taxonomy" id="571254"/>
    <lineage>
        <taxon>Bacteria</taxon>
        <taxon>Pseudomonadati</taxon>
        <taxon>Pseudomonadota</taxon>
        <taxon>Alphaproteobacteria</taxon>
        <taxon>Hyphomicrobiales</taxon>
        <taxon>Brucellaceae</taxon>
        <taxon>Brucella/Ochrobactrum group</taxon>
        <taxon>Brucella</taxon>
    </lineage>
</organism>
<evidence type="ECO:0000313" key="3">
    <source>
        <dbReference type="Proteomes" id="UP000216345"/>
    </source>
</evidence>
<dbReference type="AlphaFoldDB" id="A0A256F902"/>
<dbReference type="Proteomes" id="UP000216345">
    <property type="component" value="Unassembled WGS sequence"/>
</dbReference>
<dbReference type="RefSeq" id="WP_094578257.1">
    <property type="nucleotide sequence ID" value="NZ_JBHEEL010000007.1"/>
</dbReference>
<accession>A0A256F902</accession>
<name>A0A256F902_9HYPH</name>
<keyword evidence="1" id="KW-0472">Membrane</keyword>
<sequence length="119" mass="12977">MLQQQHKGNGTRFWTISLFGLVIWSLTVWLAYFFSDAVIAWIDSSGPALTSIGKTVVGNEASAMIGVLKLDQLASSGVALLRILLAPALLIIWVIGAAIILFIPSILARIVTMRRTMKH</sequence>
<evidence type="ECO:0000256" key="1">
    <source>
        <dbReference type="SAM" id="Phobius"/>
    </source>
</evidence>
<keyword evidence="3" id="KW-1185">Reference proteome</keyword>
<proteinExistence type="predicted"/>
<feature type="transmembrane region" description="Helical" evidence="1">
    <location>
        <begin position="83"/>
        <end position="108"/>
    </location>
</feature>
<keyword evidence="1" id="KW-1133">Transmembrane helix</keyword>
<evidence type="ECO:0000313" key="2">
    <source>
        <dbReference type="EMBL" id="OYR11324.1"/>
    </source>
</evidence>
<reference evidence="2 3" key="1">
    <citation type="submission" date="2017-07" db="EMBL/GenBank/DDBJ databases">
        <title>Phylogenetic study on the rhizospheric bacterium Ochrobactrum sp. A44.</title>
        <authorList>
            <person name="Krzyzanowska D.M."/>
            <person name="Ossowicki A."/>
            <person name="Rajewska M."/>
            <person name="Maciag T."/>
            <person name="Kaczynski Z."/>
            <person name="Czerwicka M."/>
            <person name="Jafra S."/>
        </authorList>
    </citation>
    <scope>NUCLEOTIDE SEQUENCE [LARGE SCALE GENOMIC DNA]</scope>
    <source>
        <strain evidence="2 3">PR17</strain>
    </source>
</reference>
<keyword evidence="1" id="KW-0812">Transmembrane</keyword>
<feature type="transmembrane region" description="Helical" evidence="1">
    <location>
        <begin position="12"/>
        <end position="34"/>
    </location>
</feature>
<protein>
    <submittedName>
        <fullName evidence="2">Uncharacterized protein</fullName>
    </submittedName>
</protein>
<dbReference type="EMBL" id="NNRK01000033">
    <property type="protein sequence ID" value="OYR11324.1"/>
    <property type="molecule type" value="Genomic_DNA"/>
</dbReference>
<comment type="caution">
    <text evidence="2">The sequence shown here is derived from an EMBL/GenBank/DDBJ whole genome shotgun (WGS) entry which is preliminary data.</text>
</comment>